<dbReference type="Proteomes" id="UP001186974">
    <property type="component" value="Unassembled WGS sequence"/>
</dbReference>
<reference evidence="1" key="1">
    <citation type="submission" date="2024-09" db="EMBL/GenBank/DDBJ databases">
        <title>Black Yeasts Isolated from many extreme environments.</title>
        <authorList>
            <person name="Coleine C."/>
            <person name="Stajich J.E."/>
            <person name="Selbmann L."/>
        </authorList>
    </citation>
    <scope>NUCLEOTIDE SEQUENCE</scope>
    <source>
        <strain evidence="1">CCFEE 5737</strain>
    </source>
</reference>
<feature type="non-terminal residue" evidence="1">
    <location>
        <position position="82"/>
    </location>
</feature>
<sequence>MPSSSRFSPKGALHSLQEWPSRALKLQANGAPGYRWRNTTTYLPATSRLPASPPPPSRVSGPTRTLQSISRTSTPPSMTAGK</sequence>
<protein>
    <submittedName>
        <fullName evidence="1">Uncharacterized protein</fullName>
    </submittedName>
</protein>
<name>A0ACC3DB79_9PEZI</name>
<proteinExistence type="predicted"/>
<accession>A0ACC3DB79</accession>
<dbReference type="EMBL" id="JAWDJW010006445">
    <property type="protein sequence ID" value="KAK3064703.1"/>
    <property type="molecule type" value="Genomic_DNA"/>
</dbReference>
<evidence type="ECO:0000313" key="1">
    <source>
        <dbReference type="EMBL" id="KAK3064703.1"/>
    </source>
</evidence>
<comment type="caution">
    <text evidence="1">The sequence shown here is derived from an EMBL/GenBank/DDBJ whole genome shotgun (WGS) entry which is preliminary data.</text>
</comment>
<evidence type="ECO:0000313" key="2">
    <source>
        <dbReference type="Proteomes" id="UP001186974"/>
    </source>
</evidence>
<organism evidence="1 2">
    <name type="scientific">Coniosporium uncinatum</name>
    <dbReference type="NCBI Taxonomy" id="93489"/>
    <lineage>
        <taxon>Eukaryota</taxon>
        <taxon>Fungi</taxon>
        <taxon>Dikarya</taxon>
        <taxon>Ascomycota</taxon>
        <taxon>Pezizomycotina</taxon>
        <taxon>Dothideomycetes</taxon>
        <taxon>Dothideomycetes incertae sedis</taxon>
        <taxon>Coniosporium</taxon>
    </lineage>
</organism>
<gene>
    <name evidence="1" type="ORF">LTS18_004746</name>
</gene>
<keyword evidence="2" id="KW-1185">Reference proteome</keyword>